<dbReference type="VEuPathDB" id="FungiDB:TAPDE_004054"/>
<gene>
    <name evidence="2" type="ORF">TAPDE_004054</name>
</gene>
<dbReference type="Proteomes" id="UP000013776">
    <property type="component" value="Unassembled WGS sequence"/>
</dbReference>
<comment type="caution">
    <text evidence="2">The sequence shown here is derived from an EMBL/GenBank/DDBJ whole genome shotgun (WGS) entry which is preliminary data.</text>
</comment>
<protein>
    <submittedName>
        <fullName evidence="2">Uncharacterized protein</fullName>
    </submittedName>
</protein>
<name>R4XDP4_TAPDE</name>
<accession>R4XDP4</accession>
<organism evidence="2 3">
    <name type="scientific">Taphrina deformans (strain PYCC 5710 / ATCC 11124 / CBS 356.35 / IMI 108563 / JCM 9778 / NBRC 8474)</name>
    <name type="common">Peach leaf curl fungus</name>
    <name type="synonym">Lalaria deformans</name>
    <dbReference type="NCBI Taxonomy" id="1097556"/>
    <lineage>
        <taxon>Eukaryota</taxon>
        <taxon>Fungi</taxon>
        <taxon>Dikarya</taxon>
        <taxon>Ascomycota</taxon>
        <taxon>Taphrinomycotina</taxon>
        <taxon>Taphrinomycetes</taxon>
        <taxon>Taphrinales</taxon>
        <taxon>Taphrinaceae</taxon>
        <taxon>Taphrina</taxon>
    </lineage>
</organism>
<dbReference type="AlphaFoldDB" id="R4XDP4"/>
<keyword evidence="3" id="KW-1185">Reference proteome</keyword>
<proteinExistence type="predicted"/>
<reference evidence="2 3" key="1">
    <citation type="journal article" date="2013" name="MBio">
        <title>Genome sequencing of the plant pathogen Taphrina deformans, the causal agent of peach leaf curl.</title>
        <authorList>
            <person name="Cisse O.H."/>
            <person name="Almeida J.M.G.C.F."/>
            <person name="Fonseca A."/>
            <person name="Kumar A.A."/>
            <person name="Salojaervi J."/>
            <person name="Overmyer K."/>
            <person name="Hauser P.M."/>
            <person name="Pagni M."/>
        </authorList>
    </citation>
    <scope>NUCLEOTIDE SEQUENCE [LARGE SCALE GENOMIC DNA]</scope>
    <source>
        <strain evidence="3">PYCC 5710 / ATCC 11124 / CBS 356.35 / IMI 108563 / JCM 9778 / NBRC 8474</strain>
    </source>
</reference>
<dbReference type="EMBL" id="CAHR02000173">
    <property type="protein sequence ID" value="CCG83737.1"/>
    <property type="molecule type" value="Genomic_DNA"/>
</dbReference>
<sequence>MSQGFGLPSSPRLNAQPKRRSNISNSASIPSLSNTSQAGASYAHSRRSSHSSLRSIRTVATTFSVNSTATSTSVCSAKFERAYANQAHEWTRTAAGSARRPSLSSQYSATAVRLPPHAIGKRQNLQKQLRVIETLLRETPDLVLTETGSIGWLLAHERHLLKVAIKYDERAQSEWEAAQDWQSSAQEGPVSKIFVTQPSRFGLTPQQHKHRIGQAMTLGNNALDLWRFSDLSYQDAYRIRGAREKLQAEQSGKPELARSASMTGAESCGGSKEKIVKKDFQSWLKDVSKSDALKSVMVKDDGTVDRLEGLRISDDNAAAANPTRPAVIAEETTKVSAAT</sequence>
<feature type="region of interest" description="Disordered" evidence="1">
    <location>
        <begin position="248"/>
        <end position="271"/>
    </location>
</feature>
<feature type="compositionally biased region" description="Polar residues" evidence="1">
    <location>
        <begin position="22"/>
        <end position="39"/>
    </location>
</feature>
<evidence type="ECO:0000313" key="2">
    <source>
        <dbReference type="EMBL" id="CCG83737.1"/>
    </source>
</evidence>
<evidence type="ECO:0000256" key="1">
    <source>
        <dbReference type="SAM" id="MobiDB-lite"/>
    </source>
</evidence>
<feature type="region of interest" description="Disordered" evidence="1">
    <location>
        <begin position="1"/>
        <end position="53"/>
    </location>
</feature>
<evidence type="ECO:0000313" key="3">
    <source>
        <dbReference type="Proteomes" id="UP000013776"/>
    </source>
</evidence>